<evidence type="ECO:0000256" key="6">
    <source>
        <dbReference type="SAM" id="Phobius"/>
    </source>
</evidence>
<dbReference type="GO" id="GO:0016020">
    <property type="term" value="C:membrane"/>
    <property type="evidence" value="ECO:0007669"/>
    <property type="project" value="UniProtKB-SubCell"/>
</dbReference>
<keyword evidence="5 6" id="KW-0472">Membrane</keyword>
<evidence type="ECO:0000313" key="8">
    <source>
        <dbReference type="Proteomes" id="UP000572817"/>
    </source>
</evidence>
<accession>A0A8H4IIY3</accession>
<comment type="similarity">
    <text evidence="2">Belongs to the UPF0057 (PMP3) family.</text>
</comment>
<dbReference type="PROSITE" id="PS01309">
    <property type="entry name" value="UPF0057"/>
    <property type="match status" value="1"/>
</dbReference>
<organism evidence="7 8">
    <name type="scientific">Botryosphaeria dothidea</name>
    <dbReference type="NCBI Taxonomy" id="55169"/>
    <lineage>
        <taxon>Eukaryota</taxon>
        <taxon>Fungi</taxon>
        <taxon>Dikarya</taxon>
        <taxon>Ascomycota</taxon>
        <taxon>Pezizomycotina</taxon>
        <taxon>Dothideomycetes</taxon>
        <taxon>Dothideomycetes incertae sedis</taxon>
        <taxon>Botryosphaeriales</taxon>
        <taxon>Botryosphaeriaceae</taxon>
        <taxon>Botryosphaeria</taxon>
    </lineage>
</organism>
<name>A0A8H4IIY3_9PEZI</name>
<evidence type="ECO:0000256" key="1">
    <source>
        <dbReference type="ARBA" id="ARBA00004370"/>
    </source>
</evidence>
<feature type="transmembrane region" description="Helical" evidence="6">
    <location>
        <begin position="7"/>
        <end position="23"/>
    </location>
</feature>
<keyword evidence="8" id="KW-1185">Reference proteome</keyword>
<evidence type="ECO:0000256" key="5">
    <source>
        <dbReference type="ARBA" id="ARBA00023136"/>
    </source>
</evidence>
<comment type="subcellular location">
    <subcellularLocation>
        <location evidence="1">Membrane</location>
    </subcellularLocation>
</comment>
<comment type="caution">
    <text evidence="7">The sequence shown here is derived from an EMBL/GenBank/DDBJ whole genome shotgun (WGS) entry which is preliminary data.</text>
</comment>
<evidence type="ECO:0000313" key="7">
    <source>
        <dbReference type="EMBL" id="KAF4301935.1"/>
    </source>
</evidence>
<gene>
    <name evidence="7" type="ORF">GTA08_BOTSDO10433</name>
</gene>
<evidence type="ECO:0008006" key="9">
    <source>
        <dbReference type="Google" id="ProtNLM"/>
    </source>
</evidence>
<dbReference type="Proteomes" id="UP000572817">
    <property type="component" value="Unassembled WGS sequence"/>
</dbReference>
<dbReference type="PANTHER" id="PTHR21659">
    <property type="entry name" value="HYDROPHOBIC PROTEIN RCI2 LOW TEMPERATURE AND SALT RESPONSIVE PROTEIN LTI6 -RELATED"/>
    <property type="match status" value="1"/>
</dbReference>
<proteinExistence type="inferred from homology"/>
<keyword evidence="3 6" id="KW-0812">Transmembrane</keyword>
<evidence type="ECO:0000256" key="3">
    <source>
        <dbReference type="ARBA" id="ARBA00022692"/>
    </source>
</evidence>
<dbReference type="OrthoDB" id="2802411at2759"/>
<dbReference type="Pfam" id="PF01679">
    <property type="entry name" value="Pmp3"/>
    <property type="match status" value="1"/>
</dbReference>
<protein>
    <recommendedName>
        <fullName evidence="9">Stress response rci peptide protein</fullName>
    </recommendedName>
</protein>
<dbReference type="InterPro" id="IPR000612">
    <property type="entry name" value="PMP3"/>
</dbReference>
<evidence type="ECO:0000256" key="2">
    <source>
        <dbReference type="ARBA" id="ARBA00009530"/>
    </source>
</evidence>
<evidence type="ECO:0000256" key="4">
    <source>
        <dbReference type="ARBA" id="ARBA00022989"/>
    </source>
</evidence>
<feature type="transmembrane region" description="Helical" evidence="6">
    <location>
        <begin position="35"/>
        <end position="53"/>
    </location>
</feature>
<keyword evidence="4 6" id="KW-1133">Transmembrane helix</keyword>
<sequence length="82" mass="9667">MPSSRDIVLYIIAVFFPPVAVVAKRGCGGQVLMNIFLDIMGWIPGILHAWYIIASTPDKPKYRNSYHPERYEVRERRDRRRY</sequence>
<dbReference type="PANTHER" id="PTHR21659:SF112">
    <property type="entry name" value="PROTEIN SNA2-RELATED"/>
    <property type="match status" value="1"/>
</dbReference>
<dbReference type="EMBL" id="WWBZ02000073">
    <property type="protein sequence ID" value="KAF4301935.1"/>
    <property type="molecule type" value="Genomic_DNA"/>
</dbReference>
<reference evidence="7" key="1">
    <citation type="submission" date="2020-04" db="EMBL/GenBank/DDBJ databases">
        <title>Genome Assembly and Annotation of Botryosphaeria dothidea sdau 11-99, a Latent Pathogen of Apple Fruit Ring Rot in China.</title>
        <authorList>
            <person name="Yu C."/>
            <person name="Diao Y."/>
            <person name="Lu Q."/>
            <person name="Zhao J."/>
            <person name="Cui S."/>
            <person name="Peng C."/>
            <person name="He B."/>
            <person name="Liu H."/>
        </authorList>
    </citation>
    <scope>NUCLEOTIDE SEQUENCE [LARGE SCALE GENOMIC DNA]</scope>
    <source>
        <strain evidence="7">Sdau11-99</strain>
    </source>
</reference>
<dbReference type="AlphaFoldDB" id="A0A8H4IIY3"/>